<protein>
    <submittedName>
        <fullName evidence="2">Uncharacterized protein</fullName>
    </submittedName>
</protein>
<evidence type="ECO:0000256" key="1">
    <source>
        <dbReference type="SAM" id="Phobius"/>
    </source>
</evidence>
<organism evidence="2 3">
    <name type="scientific">Rubroshorea leprosula</name>
    <dbReference type="NCBI Taxonomy" id="152421"/>
    <lineage>
        <taxon>Eukaryota</taxon>
        <taxon>Viridiplantae</taxon>
        <taxon>Streptophyta</taxon>
        <taxon>Embryophyta</taxon>
        <taxon>Tracheophyta</taxon>
        <taxon>Spermatophyta</taxon>
        <taxon>Magnoliopsida</taxon>
        <taxon>eudicotyledons</taxon>
        <taxon>Gunneridae</taxon>
        <taxon>Pentapetalae</taxon>
        <taxon>rosids</taxon>
        <taxon>malvids</taxon>
        <taxon>Malvales</taxon>
        <taxon>Dipterocarpaceae</taxon>
        <taxon>Rubroshorea</taxon>
    </lineage>
</organism>
<name>A0AAV5JVN1_9ROSI</name>
<evidence type="ECO:0000313" key="2">
    <source>
        <dbReference type="EMBL" id="GKV14775.1"/>
    </source>
</evidence>
<reference evidence="2 3" key="1">
    <citation type="journal article" date="2021" name="Commun. Biol.">
        <title>The genome of Shorea leprosula (Dipterocarpaceae) highlights the ecological relevance of drought in aseasonal tropical rainforests.</title>
        <authorList>
            <person name="Ng K.K.S."/>
            <person name="Kobayashi M.J."/>
            <person name="Fawcett J.A."/>
            <person name="Hatakeyama M."/>
            <person name="Paape T."/>
            <person name="Ng C.H."/>
            <person name="Ang C.C."/>
            <person name="Tnah L.H."/>
            <person name="Lee C.T."/>
            <person name="Nishiyama T."/>
            <person name="Sese J."/>
            <person name="O'Brien M.J."/>
            <person name="Copetti D."/>
            <person name="Mohd Noor M.I."/>
            <person name="Ong R.C."/>
            <person name="Putra M."/>
            <person name="Sireger I.Z."/>
            <person name="Indrioko S."/>
            <person name="Kosugi Y."/>
            <person name="Izuno A."/>
            <person name="Isagi Y."/>
            <person name="Lee S.L."/>
            <person name="Shimizu K.K."/>
        </authorList>
    </citation>
    <scope>NUCLEOTIDE SEQUENCE [LARGE SCALE GENOMIC DNA]</scope>
    <source>
        <strain evidence="2">214</strain>
    </source>
</reference>
<gene>
    <name evidence="2" type="ORF">SLEP1_g25595</name>
</gene>
<dbReference type="Proteomes" id="UP001054252">
    <property type="component" value="Unassembled WGS sequence"/>
</dbReference>
<dbReference type="EMBL" id="BPVZ01000041">
    <property type="protein sequence ID" value="GKV14775.1"/>
    <property type="molecule type" value="Genomic_DNA"/>
</dbReference>
<keyword evidence="1" id="KW-0812">Transmembrane</keyword>
<evidence type="ECO:0000313" key="3">
    <source>
        <dbReference type="Proteomes" id="UP001054252"/>
    </source>
</evidence>
<comment type="caution">
    <text evidence="2">The sequence shown here is derived from an EMBL/GenBank/DDBJ whole genome shotgun (WGS) entry which is preliminary data.</text>
</comment>
<keyword evidence="1" id="KW-1133">Transmembrane helix</keyword>
<feature type="transmembrane region" description="Helical" evidence="1">
    <location>
        <begin position="81"/>
        <end position="98"/>
    </location>
</feature>
<proteinExistence type="predicted"/>
<accession>A0AAV5JVN1</accession>
<dbReference type="AlphaFoldDB" id="A0AAV5JVN1"/>
<keyword evidence="3" id="KW-1185">Reference proteome</keyword>
<sequence length="99" mass="10561">MRGCRDWTCVMLESNNNLCLKWVFVSSYIDCKDSTFGSGNSGGDGGGGGGGRLAKGGAHKWELSPRGMLVQKRNPDSTMKALVHLLFFLSSASFSLVGV</sequence>
<keyword evidence="1" id="KW-0472">Membrane</keyword>